<dbReference type="InterPro" id="IPR001296">
    <property type="entry name" value="Glyco_trans_1"/>
</dbReference>
<keyword evidence="10" id="KW-1185">Reference proteome</keyword>
<dbReference type="FunFam" id="3.40.50.2000:FF:000026">
    <property type="entry name" value="Phosphatidylinositol N-acetylglucosaminyltransferase subunit A"/>
    <property type="match status" value="1"/>
</dbReference>
<evidence type="ECO:0000256" key="5">
    <source>
        <dbReference type="ARBA" id="ARBA00022679"/>
    </source>
</evidence>
<dbReference type="EC" id="2.4.1.198" evidence="2"/>
<evidence type="ECO:0000256" key="3">
    <source>
        <dbReference type="ARBA" id="ARBA00022502"/>
    </source>
</evidence>
<dbReference type="Pfam" id="PF00534">
    <property type="entry name" value="Glycos_transf_1"/>
    <property type="match status" value="1"/>
</dbReference>
<comment type="pathway">
    <text evidence="1">Glycolipid biosynthesis; glycosylphosphatidylinositol-anchor biosynthesis.</text>
</comment>
<protein>
    <recommendedName>
        <fullName evidence="2">phosphatidylinositol N-acetylglucosaminyltransferase</fullName>
        <ecNumber evidence="2">2.4.1.198</ecNumber>
    </recommendedName>
    <alternativeName>
        <fullName evidence="6">GlcNAc-PI synthesis protein</fullName>
    </alternativeName>
</protein>
<evidence type="ECO:0000313" key="9">
    <source>
        <dbReference type="EMBL" id="KAJ3634426.1"/>
    </source>
</evidence>
<dbReference type="Gene3D" id="3.40.50.2000">
    <property type="entry name" value="Glycogen Phosphorylase B"/>
    <property type="match status" value="2"/>
</dbReference>
<dbReference type="SUPFAM" id="SSF53756">
    <property type="entry name" value="UDP-Glycosyltransferase/glycogen phosphorylase"/>
    <property type="match status" value="1"/>
</dbReference>
<feature type="domain" description="PIGA GPI anchor biosynthesis" evidence="8">
    <location>
        <begin position="36"/>
        <end position="125"/>
    </location>
</feature>
<keyword evidence="3" id="KW-0337">GPI-anchor biosynthesis</keyword>
<evidence type="ECO:0000259" key="7">
    <source>
        <dbReference type="Pfam" id="PF00534"/>
    </source>
</evidence>
<evidence type="ECO:0000256" key="6">
    <source>
        <dbReference type="ARBA" id="ARBA00032160"/>
    </source>
</evidence>
<proteinExistence type="predicted"/>
<dbReference type="GO" id="GO:0000506">
    <property type="term" value="C:glycosylphosphatidylinositol-N-acetylglucosaminyltransferase (GPI-GnT) complex"/>
    <property type="evidence" value="ECO:0007669"/>
    <property type="project" value="InterPro"/>
</dbReference>
<keyword evidence="4" id="KW-0328">Glycosyltransferase</keyword>
<dbReference type="InterPro" id="IPR039507">
    <property type="entry name" value="PIG-A/GPI3"/>
</dbReference>
<evidence type="ECO:0000256" key="1">
    <source>
        <dbReference type="ARBA" id="ARBA00004687"/>
    </source>
</evidence>
<reference evidence="9" key="1">
    <citation type="journal article" date="2023" name="G3 (Bethesda)">
        <title>Whole genome assemblies of Zophobas morio and Tenebrio molitor.</title>
        <authorList>
            <person name="Kaur S."/>
            <person name="Stinson S.A."/>
            <person name="diCenzo G.C."/>
        </authorList>
    </citation>
    <scope>NUCLEOTIDE SEQUENCE</scope>
    <source>
        <strain evidence="9">QUZm001</strain>
    </source>
</reference>
<evidence type="ECO:0000256" key="2">
    <source>
        <dbReference type="ARBA" id="ARBA00012420"/>
    </source>
</evidence>
<dbReference type="PANTHER" id="PTHR45871">
    <property type="entry name" value="N-ACETYLGLUCOSAMINYL-PHOSPHATIDYLINOSITOL BIOSYNTHETIC PROTEIN"/>
    <property type="match status" value="1"/>
</dbReference>
<dbReference type="Pfam" id="PF08288">
    <property type="entry name" value="PIGA"/>
    <property type="match status" value="1"/>
</dbReference>
<dbReference type="PANTHER" id="PTHR45871:SF1">
    <property type="entry name" value="PHOSPHATIDYLINOSITOL N-ACETYLGLUCOSAMINYLTRANSFERASE SUBUNIT A"/>
    <property type="match status" value="1"/>
</dbReference>
<gene>
    <name evidence="9" type="ORF">Zmor_019092</name>
</gene>
<dbReference type="InterPro" id="IPR013234">
    <property type="entry name" value="PIGA_GPI_anchor_biosynthesis"/>
</dbReference>
<keyword evidence="5" id="KW-0808">Transferase</keyword>
<name>A0AA38HL81_9CUCU</name>
<dbReference type="GO" id="GO:0006506">
    <property type="term" value="P:GPI anchor biosynthetic process"/>
    <property type="evidence" value="ECO:0007669"/>
    <property type="project" value="UniProtKB-KW"/>
</dbReference>
<accession>A0AA38HL81</accession>
<dbReference type="CDD" id="cd03796">
    <property type="entry name" value="GT4_PIG-A-like"/>
    <property type="match status" value="1"/>
</dbReference>
<feature type="domain" description="Glycosyl transferase family 1" evidence="7">
    <location>
        <begin position="188"/>
        <end position="309"/>
    </location>
</feature>
<evidence type="ECO:0000313" key="10">
    <source>
        <dbReference type="Proteomes" id="UP001168821"/>
    </source>
</evidence>
<dbReference type="Proteomes" id="UP001168821">
    <property type="component" value="Unassembled WGS sequence"/>
</dbReference>
<dbReference type="GO" id="GO:0017176">
    <property type="term" value="F:phosphatidylinositol N-acetylglucosaminyltransferase activity"/>
    <property type="evidence" value="ECO:0007669"/>
    <property type="project" value="UniProtKB-EC"/>
</dbReference>
<evidence type="ECO:0000259" key="8">
    <source>
        <dbReference type="Pfam" id="PF08288"/>
    </source>
</evidence>
<organism evidence="9 10">
    <name type="scientific">Zophobas morio</name>
    <dbReference type="NCBI Taxonomy" id="2755281"/>
    <lineage>
        <taxon>Eukaryota</taxon>
        <taxon>Metazoa</taxon>
        <taxon>Ecdysozoa</taxon>
        <taxon>Arthropoda</taxon>
        <taxon>Hexapoda</taxon>
        <taxon>Insecta</taxon>
        <taxon>Pterygota</taxon>
        <taxon>Neoptera</taxon>
        <taxon>Endopterygota</taxon>
        <taxon>Coleoptera</taxon>
        <taxon>Polyphaga</taxon>
        <taxon>Cucujiformia</taxon>
        <taxon>Tenebrionidae</taxon>
        <taxon>Zophobas</taxon>
    </lineage>
</organism>
<dbReference type="EMBL" id="JALNTZ010000533">
    <property type="protein sequence ID" value="KAJ3634426.1"/>
    <property type="molecule type" value="Genomic_DNA"/>
</dbReference>
<comment type="caution">
    <text evidence="9">The sequence shown here is derived from an EMBL/GenBank/DDBJ whole genome shotgun (WGS) entry which is preliminary data.</text>
</comment>
<sequence>MVSDFFYPNMGGVESHIFHLSQCLLKLGHKVCVVTHAYGDRCGVRYLSNGLKVYYLPIPVLYQQASLPTIFTSLPLLRYIFIREKITIVHGHSTCSTLCNEAIFHGLTMGLKAIFTDHSLFGFADVPSILTNKMIRFTLCDISHVVCVSHTCKENTVLRSVIPPQLVSVIPNSVDCNLFTPSEVWPKLDPIVIIICGRLVYRKGIDLLAQVIPEVCKQHAKVKFVIGGDGPKRTLLEEVREKYQLHDRVDLVGALNHEDVRNLLIKGHIFLNTSLTEAFCMSILEAASCGLFVVSTDVGGISEVLPEELTKTAKDGTGMPSSTPLSSPDPAAVSEAINFALQQLPKHNPHAAHELIKKCYSWKNVALRTEHVRVHVSSVLQFTILHD</sequence>
<evidence type="ECO:0000256" key="4">
    <source>
        <dbReference type="ARBA" id="ARBA00022676"/>
    </source>
</evidence>
<dbReference type="AlphaFoldDB" id="A0AA38HL81"/>